<keyword evidence="3" id="KW-1185">Reference proteome</keyword>
<comment type="caution">
    <text evidence="2">The sequence shown here is derived from an EMBL/GenBank/DDBJ whole genome shotgun (WGS) entry which is preliminary data.</text>
</comment>
<sequence length="407" mass="47331">MNETFLDVQMAWQRIVVQHSEFCEWIREPGNLDEFVSILEHGGLHNMSSQTVTPDEESPTVEDLSVTCWMIPVGHTDDDSPIIDDDQDELDAWLVEYYVSRSTKSRLEFICKRKDICGFRLYAKEKGGLWRVQKFEDNHTCRLDLTHNAPRKMSSKVMADYFSKKIRYEGAVLKLRAMIAELLREYGIDVEYGVALRARNLAIEMVYGGVDHWARSQSPKRRYAFMTSNVAESFNARLLWDRRLPICSLIEVITSVTERWCDKRRELAVSRDHVITEGAYRKLSKQVEKRQFQLDQMPCSHATTTIRSAGHHMYDFVEYYYKQVNMCLTYHERVYSVPNDNCLTVPFQQASFTLLPSISVRQLGQLKEGRYRSSMKGSSSRTRKQQDVNPEDAEFVEKLATPEELAL</sequence>
<evidence type="ECO:0000313" key="2">
    <source>
        <dbReference type="EMBL" id="KAH6755729.1"/>
    </source>
</evidence>
<proteinExistence type="predicted"/>
<dbReference type="EMBL" id="SDAM02029589">
    <property type="protein sequence ID" value="KAH6755729.1"/>
    <property type="molecule type" value="Genomic_DNA"/>
</dbReference>
<protein>
    <submittedName>
        <fullName evidence="2">Uncharacterized protein</fullName>
    </submittedName>
</protein>
<dbReference type="PANTHER" id="PTHR31973:SF195">
    <property type="entry name" value="MUDR FAMILY TRANSPOSASE"/>
    <property type="match status" value="1"/>
</dbReference>
<name>A0AAD4NX50_PERFH</name>
<gene>
    <name evidence="2" type="ORF">C2S53_009991</name>
</gene>
<dbReference type="AlphaFoldDB" id="A0AAD4NX50"/>
<feature type="region of interest" description="Disordered" evidence="1">
    <location>
        <begin position="370"/>
        <end position="395"/>
    </location>
</feature>
<reference evidence="2 3" key="1">
    <citation type="journal article" date="2021" name="Nat. Commun.">
        <title>Incipient diploidization of the medicinal plant Perilla within 10,000 years.</title>
        <authorList>
            <person name="Zhang Y."/>
            <person name="Shen Q."/>
            <person name="Leng L."/>
            <person name="Zhang D."/>
            <person name="Chen S."/>
            <person name="Shi Y."/>
            <person name="Ning Z."/>
            <person name="Chen S."/>
        </authorList>
    </citation>
    <scope>NUCLEOTIDE SEQUENCE [LARGE SCALE GENOMIC DNA]</scope>
    <source>
        <strain evidence="3">cv. PC099</strain>
    </source>
</reference>
<dbReference type="PANTHER" id="PTHR31973">
    <property type="entry name" value="POLYPROTEIN, PUTATIVE-RELATED"/>
    <property type="match status" value="1"/>
</dbReference>
<evidence type="ECO:0000256" key="1">
    <source>
        <dbReference type="SAM" id="MobiDB-lite"/>
    </source>
</evidence>
<accession>A0AAD4NX50</accession>
<dbReference type="Proteomes" id="UP001190926">
    <property type="component" value="Unassembled WGS sequence"/>
</dbReference>
<organism evidence="2 3">
    <name type="scientific">Perilla frutescens var. hirtella</name>
    <name type="common">Perilla citriodora</name>
    <name type="synonym">Perilla setoyensis</name>
    <dbReference type="NCBI Taxonomy" id="608512"/>
    <lineage>
        <taxon>Eukaryota</taxon>
        <taxon>Viridiplantae</taxon>
        <taxon>Streptophyta</taxon>
        <taxon>Embryophyta</taxon>
        <taxon>Tracheophyta</taxon>
        <taxon>Spermatophyta</taxon>
        <taxon>Magnoliopsida</taxon>
        <taxon>eudicotyledons</taxon>
        <taxon>Gunneridae</taxon>
        <taxon>Pentapetalae</taxon>
        <taxon>asterids</taxon>
        <taxon>lamiids</taxon>
        <taxon>Lamiales</taxon>
        <taxon>Lamiaceae</taxon>
        <taxon>Nepetoideae</taxon>
        <taxon>Elsholtzieae</taxon>
        <taxon>Perilla</taxon>
    </lineage>
</organism>
<evidence type="ECO:0000313" key="3">
    <source>
        <dbReference type="Proteomes" id="UP001190926"/>
    </source>
</evidence>